<evidence type="ECO:0000256" key="1">
    <source>
        <dbReference type="SAM" id="Phobius"/>
    </source>
</evidence>
<gene>
    <name evidence="2" type="ORF">GCM10011534_17000</name>
</gene>
<evidence type="ECO:0008006" key="4">
    <source>
        <dbReference type="Google" id="ProtNLM"/>
    </source>
</evidence>
<proteinExistence type="predicted"/>
<dbReference type="EMBL" id="BMLF01000001">
    <property type="protein sequence ID" value="GGL95507.1"/>
    <property type="molecule type" value="Genomic_DNA"/>
</dbReference>
<reference evidence="2" key="1">
    <citation type="journal article" date="2014" name="Int. J. Syst. Evol. Microbiol.">
        <title>Complete genome sequence of Corynebacterium casei LMG S-19264T (=DSM 44701T), isolated from a smear-ripened cheese.</title>
        <authorList>
            <consortium name="US DOE Joint Genome Institute (JGI-PGF)"/>
            <person name="Walter F."/>
            <person name="Albersmeier A."/>
            <person name="Kalinowski J."/>
            <person name="Ruckert C."/>
        </authorList>
    </citation>
    <scope>NUCLEOTIDE SEQUENCE</scope>
    <source>
        <strain evidence="2">CGMCC 1.6293</strain>
    </source>
</reference>
<accession>A0A917WDW6</accession>
<keyword evidence="1" id="KW-0812">Transmembrane</keyword>
<name>A0A917WDW6_9RHOB</name>
<sequence>MTALHEYQRLEARGLWRESAEAQRREVVVSLGDATLILTDANDRPLAHWSLAAIERLDTGAHPALYSPDGLEDETLELPEDEQEMIRAIERVRRAVEGRRPRPGRLRFGLIGATLVAALALAVFWLPGALARHALTVVPMVKREAIGEALMERLHKVTGPACADRDGQRALDRLARRLPGVSGPPELHVMRDGVRGAAHLPGGIILLNQSVVEDTSDPDVVAGYIIAEQARARLSDPLGDVLEAAGVAATVRLLTTGALPEDALDSYAHTILTEPPVPVADNVLLSGFEAQGVRSSPYAYARDISGEDTVGLIEADPHAGGTTEPVLSDSDWLRLQAICER</sequence>
<evidence type="ECO:0000313" key="3">
    <source>
        <dbReference type="Proteomes" id="UP000649829"/>
    </source>
</evidence>
<keyword evidence="1" id="KW-0472">Membrane</keyword>
<evidence type="ECO:0000313" key="2">
    <source>
        <dbReference type="EMBL" id="GGL95507.1"/>
    </source>
</evidence>
<organism evidence="2 3">
    <name type="scientific">Pseudooceanicola nanhaiensis</name>
    <dbReference type="NCBI Taxonomy" id="375761"/>
    <lineage>
        <taxon>Bacteria</taxon>
        <taxon>Pseudomonadati</taxon>
        <taxon>Pseudomonadota</taxon>
        <taxon>Alphaproteobacteria</taxon>
        <taxon>Rhodobacterales</taxon>
        <taxon>Paracoccaceae</taxon>
        <taxon>Pseudooceanicola</taxon>
    </lineage>
</organism>
<keyword evidence="3" id="KW-1185">Reference proteome</keyword>
<dbReference type="AlphaFoldDB" id="A0A917WDW6"/>
<reference evidence="2" key="2">
    <citation type="submission" date="2020-09" db="EMBL/GenBank/DDBJ databases">
        <authorList>
            <person name="Sun Q."/>
            <person name="Zhou Y."/>
        </authorList>
    </citation>
    <scope>NUCLEOTIDE SEQUENCE</scope>
    <source>
        <strain evidence="2">CGMCC 1.6293</strain>
    </source>
</reference>
<protein>
    <recommendedName>
        <fullName evidence="4">Peptidase M48 domain-containing protein</fullName>
    </recommendedName>
</protein>
<feature type="transmembrane region" description="Helical" evidence="1">
    <location>
        <begin position="108"/>
        <end position="126"/>
    </location>
</feature>
<keyword evidence="1" id="KW-1133">Transmembrane helix</keyword>
<comment type="caution">
    <text evidence="2">The sequence shown here is derived from an EMBL/GenBank/DDBJ whole genome shotgun (WGS) entry which is preliminary data.</text>
</comment>
<dbReference type="RefSeq" id="WP_028286487.1">
    <property type="nucleotide sequence ID" value="NZ_BMLF01000001.1"/>
</dbReference>
<dbReference type="Proteomes" id="UP000649829">
    <property type="component" value="Unassembled WGS sequence"/>
</dbReference>